<dbReference type="PANTHER" id="PTHR21467:SF0">
    <property type="entry name" value="SERINE_THREONINE-PROTEIN PHOSPHATASE 4 REGULATORY SUBUNIT 4"/>
    <property type="match status" value="1"/>
</dbReference>
<keyword evidence="3" id="KW-1185">Reference proteome</keyword>
<evidence type="ECO:0000313" key="2">
    <source>
        <dbReference type="EMBL" id="CAG9324494.1"/>
    </source>
</evidence>
<proteinExistence type="predicted"/>
<evidence type="ECO:0000313" key="3">
    <source>
        <dbReference type="Proteomes" id="UP001162131"/>
    </source>
</evidence>
<dbReference type="Gene3D" id="1.25.10.10">
    <property type="entry name" value="Leucine-rich Repeat Variant"/>
    <property type="match status" value="1"/>
</dbReference>
<accession>A0AAU9JUC4</accession>
<sequence length="699" mass="78999">MDFSLDWMNESVPEAECSSGILKTDAELNLWSTQDGISEAEKGIQLLESGFPPQKIWVLNNLDIVIKEGGTRILSRIFSQIMSWDEQMQIAAGIGLLNTVKKKYLPNRFFQDTLELAVTFLSFYSRTILDAWMPVFNALILQVSVDLIKSKVIPMIILLSDYTQKPISRQVSCQLINSLAEVLGKEFKGQILQRAKALSQDTNAEVRQEMCKSWFSIAKVIGGSVIEELIFFEAVKLVHDAAPAVKAEAISLFIQLLPYLSIAFLEAEAMPIIKAELLVEASASVQVNLSQQIGPLFISMKSIITKEDRALCIEILTKLADSDFTVRKNLAFNIPGVYLALGACKNLKGIITKLASDEEMEVRMNVAAGLHEIVRHDPNCKIVRKISTQLFENPQTQLAMLKNIQHWQYHFQASELLSKFAAIINASNWRTQLSYLAQIKEAFLQFPMKDIIDIFVPLLIYKMQSGSWPLKISSAELLANIMYQNYYMARKLDICNILKDRFARSNFCNDRITFLYFIQNILPLQSKQFFSSIFADETIRLGSDSVSAVRIKFVSMVPQIRESLQNQGITQLKNVLANLIEDPVQSVRELAQVSRNILKSEEFNNKLQSEEMQRNEQKKLKFEEEQGGQESREQDEKKKRMVDELAAKARADMQQSKSGGLKSRPNLGKSARPEVSSSPKIPKPSLQVKPPVAVKKKLV</sequence>
<protein>
    <submittedName>
        <fullName evidence="2">Uncharacterized protein</fullName>
    </submittedName>
</protein>
<dbReference type="InterPro" id="IPR039918">
    <property type="entry name" value="PPP4R4"/>
</dbReference>
<dbReference type="InterPro" id="IPR016024">
    <property type="entry name" value="ARM-type_fold"/>
</dbReference>
<name>A0AAU9JUC4_9CILI</name>
<reference evidence="2" key="1">
    <citation type="submission" date="2021-09" db="EMBL/GenBank/DDBJ databases">
        <authorList>
            <consortium name="AG Swart"/>
            <person name="Singh M."/>
            <person name="Singh A."/>
            <person name="Seah K."/>
            <person name="Emmerich C."/>
        </authorList>
    </citation>
    <scope>NUCLEOTIDE SEQUENCE</scope>
    <source>
        <strain evidence="2">ATCC30299</strain>
    </source>
</reference>
<dbReference type="SUPFAM" id="SSF48371">
    <property type="entry name" value="ARM repeat"/>
    <property type="match status" value="1"/>
</dbReference>
<feature type="compositionally biased region" description="Basic and acidic residues" evidence="1">
    <location>
        <begin position="608"/>
        <end position="651"/>
    </location>
</feature>
<dbReference type="EMBL" id="CAJZBQ010000036">
    <property type="protein sequence ID" value="CAG9324494.1"/>
    <property type="molecule type" value="Genomic_DNA"/>
</dbReference>
<dbReference type="PANTHER" id="PTHR21467">
    <property type="entry name" value="PROTEIN PHOSPHATASE 4 REGULATORY SUBUNIT 4 PPP4R4"/>
    <property type="match status" value="1"/>
</dbReference>
<feature type="region of interest" description="Disordered" evidence="1">
    <location>
        <begin position="608"/>
        <end position="699"/>
    </location>
</feature>
<dbReference type="AlphaFoldDB" id="A0AAU9JUC4"/>
<evidence type="ECO:0000256" key="1">
    <source>
        <dbReference type="SAM" id="MobiDB-lite"/>
    </source>
</evidence>
<dbReference type="Proteomes" id="UP001162131">
    <property type="component" value="Unassembled WGS sequence"/>
</dbReference>
<gene>
    <name evidence="2" type="ORF">BSTOLATCC_MIC36280</name>
</gene>
<organism evidence="2 3">
    <name type="scientific">Blepharisma stoltei</name>
    <dbReference type="NCBI Taxonomy" id="1481888"/>
    <lineage>
        <taxon>Eukaryota</taxon>
        <taxon>Sar</taxon>
        <taxon>Alveolata</taxon>
        <taxon>Ciliophora</taxon>
        <taxon>Postciliodesmatophora</taxon>
        <taxon>Heterotrichea</taxon>
        <taxon>Heterotrichida</taxon>
        <taxon>Blepharismidae</taxon>
        <taxon>Blepharisma</taxon>
    </lineage>
</organism>
<comment type="caution">
    <text evidence="2">The sequence shown here is derived from an EMBL/GenBank/DDBJ whole genome shotgun (WGS) entry which is preliminary data.</text>
</comment>
<dbReference type="InterPro" id="IPR011989">
    <property type="entry name" value="ARM-like"/>
</dbReference>